<dbReference type="PANTHER" id="PTHR32154:SF20">
    <property type="entry name" value="2-OXOGLUTARATE OXIDOREDUCTASE SUBUNIT KORA"/>
    <property type="match status" value="1"/>
</dbReference>
<dbReference type="InterPro" id="IPR029061">
    <property type="entry name" value="THDP-binding"/>
</dbReference>
<sequence length="581" mass="61195">MSPPAESKPSSLSIALTGSGGSGVMSAGEMLLKAAARHGLHGVMGRSYGPQIRGGEAAALLRLANWPVQNQGDRIDVLMALDWINVERFRAELPLDEASLVIFDPAQGAIPDFILESNARQLALPLAELAKGIPGGRSNMIGLGFLSGLAGLPRALLEDTVCGGLSSKGETVLTAARESLHAGCDQADRLNDGAGIELPPADGRAAGGRWLISGNEAAATGALRGGLAFCAAYPITPSTDIVEWLAGQLPRLGGQLVQAEDELATINMCLGASFGGKRAMTATSGPGLSLMSESIGLAVASETPVVIINVMRGGPSTGIPTRSEQSDLNLALYGTHGDAPHLVIAPNSIEDCVHTTQWSLDLAEALQCPAIVLNDQSLAQTRAVIAAPGETGPMTARNVATAPEADYERYGPGQAHVPAMAIPGTVGGEYTAEGLSHDRKGRPSSLAEDHIEQLDRRRDKLLAHDYGKRWADVDGDAPLAILTWGSLTGPVREALSQARAEGMQVRLISLRLLAPALPEHMQETLSGVERLLVVEQSHGRQFEHYLRANYELPPHRHTLHRPGPINLRPGEILHAIRELAA</sequence>
<dbReference type="SUPFAM" id="SSF52922">
    <property type="entry name" value="TK C-terminal domain-like"/>
    <property type="match status" value="1"/>
</dbReference>
<keyword evidence="1" id="KW-0560">Oxidoreductase</keyword>
<dbReference type="InterPro" id="IPR002869">
    <property type="entry name" value="Pyrv_flavodox_OxRed_cen"/>
</dbReference>
<dbReference type="InterPro" id="IPR002880">
    <property type="entry name" value="Pyrv_Fd/Flavodoxin_OxRdtase_N"/>
</dbReference>
<feature type="domain" description="Pyruvate flavodoxin/ferredoxin oxidoreductase pyrimidine binding" evidence="3">
    <location>
        <begin position="221"/>
        <end position="453"/>
    </location>
</feature>
<accession>A0ABU0W8N0</accession>
<evidence type="ECO:0000259" key="3">
    <source>
        <dbReference type="Pfam" id="PF01855"/>
    </source>
</evidence>
<dbReference type="Proteomes" id="UP001239019">
    <property type="component" value="Unassembled WGS sequence"/>
</dbReference>
<dbReference type="SUPFAM" id="SSF53323">
    <property type="entry name" value="Pyruvate-ferredoxin oxidoreductase, PFOR, domain III"/>
    <property type="match status" value="1"/>
</dbReference>
<dbReference type="Pfam" id="PF01558">
    <property type="entry name" value="POR"/>
    <property type="match status" value="1"/>
</dbReference>
<dbReference type="RefSeq" id="WP_306728891.1">
    <property type="nucleotide sequence ID" value="NZ_JAVDDT010000007.1"/>
</dbReference>
<protein>
    <submittedName>
        <fullName evidence="4">2-oxoacid:acceptor oxidoreductase subunit alpha</fullName>
    </submittedName>
</protein>
<dbReference type="Gene3D" id="3.40.50.970">
    <property type="match status" value="1"/>
</dbReference>
<reference evidence="4 5" key="1">
    <citation type="submission" date="2023-08" db="EMBL/GenBank/DDBJ databases">
        <title>Whole-genome sequencing of halo(alkali)philic microorganisms from hypersaline lakes.</title>
        <authorList>
            <person name="Sorokin D.Y."/>
            <person name="Abbas B."/>
            <person name="Merkel A.Y."/>
        </authorList>
    </citation>
    <scope>NUCLEOTIDE SEQUENCE [LARGE SCALE GENOMIC DNA]</scope>
    <source>
        <strain evidence="4 5">AB-CW4</strain>
    </source>
</reference>
<feature type="domain" description="Pyruvate/ketoisovalerate oxidoreductase catalytic" evidence="2">
    <location>
        <begin position="20"/>
        <end position="183"/>
    </location>
</feature>
<name>A0ABU0W8N0_9GAMM</name>
<evidence type="ECO:0000313" key="4">
    <source>
        <dbReference type="EMBL" id="MDQ2070391.1"/>
    </source>
</evidence>
<dbReference type="SUPFAM" id="SSF52518">
    <property type="entry name" value="Thiamin diphosphate-binding fold (THDP-binding)"/>
    <property type="match status" value="1"/>
</dbReference>
<dbReference type="InterPro" id="IPR009014">
    <property type="entry name" value="Transketo_C/PFOR_II"/>
</dbReference>
<organism evidence="4 5">
    <name type="scientific">Natronospira bacteriovora</name>
    <dbReference type="NCBI Taxonomy" id="3069753"/>
    <lineage>
        <taxon>Bacteria</taxon>
        <taxon>Pseudomonadati</taxon>
        <taxon>Pseudomonadota</taxon>
        <taxon>Gammaproteobacteria</taxon>
        <taxon>Natronospirales</taxon>
        <taxon>Natronospiraceae</taxon>
        <taxon>Natronospira</taxon>
    </lineage>
</organism>
<dbReference type="CDD" id="cd07034">
    <property type="entry name" value="TPP_PYR_PFOR_IOR-alpha_like"/>
    <property type="match status" value="1"/>
</dbReference>
<dbReference type="InterPro" id="IPR022367">
    <property type="entry name" value="2-oxoacid/accept_OxRdtase_asu"/>
</dbReference>
<evidence type="ECO:0000256" key="1">
    <source>
        <dbReference type="ARBA" id="ARBA00023002"/>
    </source>
</evidence>
<proteinExistence type="predicted"/>
<dbReference type="Gene3D" id="3.40.920.10">
    <property type="entry name" value="Pyruvate-ferredoxin oxidoreductase, PFOR, domain III"/>
    <property type="match status" value="1"/>
</dbReference>
<dbReference type="Gene3D" id="3.40.50.920">
    <property type="match status" value="1"/>
</dbReference>
<dbReference type="NCBIfam" id="TIGR03710">
    <property type="entry name" value="OAFO_sf"/>
    <property type="match status" value="1"/>
</dbReference>
<dbReference type="PANTHER" id="PTHR32154">
    <property type="entry name" value="PYRUVATE-FLAVODOXIN OXIDOREDUCTASE-RELATED"/>
    <property type="match status" value="1"/>
</dbReference>
<gene>
    <name evidence="4" type="ORF">RBH19_10920</name>
</gene>
<evidence type="ECO:0000259" key="2">
    <source>
        <dbReference type="Pfam" id="PF01558"/>
    </source>
</evidence>
<dbReference type="InterPro" id="IPR050722">
    <property type="entry name" value="Pyruvate:ferred/Flavod_OxRd"/>
</dbReference>
<dbReference type="Pfam" id="PF01855">
    <property type="entry name" value="POR_N"/>
    <property type="match status" value="1"/>
</dbReference>
<dbReference type="InterPro" id="IPR019752">
    <property type="entry name" value="Pyrv/ketoisovalerate_OxRed_cat"/>
</dbReference>
<evidence type="ECO:0000313" key="5">
    <source>
        <dbReference type="Proteomes" id="UP001239019"/>
    </source>
</evidence>
<dbReference type="EMBL" id="JAVDDT010000007">
    <property type="protein sequence ID" value="MDQ2070391.1"/>
    <property type="molecule type" value="Genomic_DNA"/>
</dbReference>
<comment type="caution">
    <text evidence="4">The sequence shown here is derived from an EMBL/GenBank/DDBJ whole genome shotgun (WGS) entry which is preliminary data.</text>
</comment>
<keyword evidence="5" id="KW-1185">Reference proteome</keyword>